<protein>
    <submittedName>
        <fullName evidence="2">Uncharacterized protein</fullName>
    </submittedName>
</protein>
<feature type="region of interest" description="Disordered" evidence="1">
    <location>
        <begin position="1"/>
        <end position="174"/>
    </location>
</feature>
<feature type="compositionally biased region" description="Pro residues" evidence="1">
    <location>
        <begin position="103"/>
        <end position="114"/>
    </location>
</feature>
<evidence type="ECO:0000313" key="3">
    <source>
        <dbReference type="Proteomes" id="UP001589575"/>
    </source>
</evidence>
<evidence type="ECO:0000313" key="2">
    <source>
        <dbReference type="EMBL" id="MFB9071285.1"/>
    </source>
</evidence>
<accession>A0ABV5FX80</accession>
<feature type="compositionally biased region" description="Low complexity" evidence="1">
    <location>
        <begin position="60"/>
        <end position="79"/>
    </location>
</feature>
<feature type="compositionally biased region" description="Acidic residues" evidence="1">
    <location>
        <begin position="151"/>
        <end position="170"/>
    </location>
</feature>
<evidence type="ECO:0000256" key="1">
    <source>
        <dbReference type="SAM" id="MobiDB-lite"/>
    </source>
</evidence>
<organism evidence="2 3">
    <name type="scientific">Citricoccus parietis</name>
    <dbReference type="NCBI Taxonomy" id="592307"/>
    <lineage>
        <taxon>Bacteria</taxon>
        <taxon>Bacillati</taxon>
        <taxon>Actinomycetota</taxon>
        <taxon>Actinomycetes</taxon>
        <taxon>Micrococcales</taxon>
        <taxon>Micrococcaceae</taxon>
        <taxon>Citricoccus</taxon>
    </lineage>
</organism>
<proteinExistence type="predicted"/>
<feature type="compositionally biased region" description="Low complexity" evidence="1">
    <location>
        <begin position="1"/>
        <end position="15"/>
    </location>
</feature>
<comment type="caution">
    <text evidence="2">The sequence shown here is derived from an EMBL/GenBank/DDBJ whole genome shotgun (WGS) entry which is preliminary data.</text>
</comment>
<reference evidence="2 3" key="1">
    <citation type="submission" date="2024-09" db="EMBL/GenBank/DDBJ databases">
        <authorList>
            <person name="Sun Q."/>
            <person name="Mori K."/>
        </authorList>
    </citation>
    <scope>NUCLEOTIDE SEQUENCE [LARGE SCALE GENOMIC DNA]</scope>
    <source>
        <strain evidence="2 3">CCM 7609</strain>
    </source>
</reference>
<sequence length="208" mass="20703">MRRTSRATTRVRTGRALQSVTRAQRVRKRPPARDCSRAGDAGCVPGGAVIATFRECGGDQSSSSSSSSQSSSSSSSVGCWGAGFGTGWGAGTAGAEPERGPPEPEPPVPDPPDPAPEDPEPDPSWAGAVVDGPGLEEILTREDGGSAAAPDADEPPDEDGDGGEDGEEEGVAVLGGVEAAPAEDGALRSLADGASLTAIIAPRSTGLG</sequence>
<dbReference type="EMBL" id="JBHMFI010000001">
    <property type="protein sequence ID" value="MFB9071285.1"/>
    <property type="molecule type" value="Genomic_DNA"/>
</dbReference>
<feature type="compositionally biased region" description="Gly residues" evidence="1">
    <location>
        <begin position="80"/>
        <end position="92"/>
    </location>
</feature>
<keyword evidence="3" id="KW-1185">Reference proteome</keyword>
<gene>
    <name evidence="2" type="ORF">ACFFX0_08785</name>
</gene>
<name>A0ABV5FX80_9MICC</name>
<dbReference type="Proteomes" id="UP001589575">
    <property type="component" value="Unassembled WGS sequence"/>
</dbReference>